<dbReference type="Proteomes" id="UP000030907">
    <property type="component" value="Chromosome"/>
</dbReference>
<sequence>MEVESEAMTGYQHREIIPPDQFRQQVRVHIVDAVQRLDAQASHASLAMLDDGERDLWVHALARKGGWILCGPDIASIKFGVLNGYKDRLISLEALLSAIGHKPKRKLQEHQTAKWLGHQIAQIQLDEQFRKLK</sequence>
<reference evidence="1 2" key="1">
    <citation type="journal article" date="2015" name="Int. J. Syst. Evol. Microbiol.">
        <title>Description of Sphingopyxis fribergensis sp. nov. - a soil bacterium with the ability to degrade styrene and phenylacetic acid.</title>
        <authorList>
            <person name="Oelschlagel M."/>
            <person name="Ruckert C."/>
            <person name="Kalinowski J."/>
            <person name="Schmidt G."/>
            <person name="Schlomann M."/>
            <person name="Tischler D."/>
        </authorList>
    </citation>
    <scope>NUCLEOTIDE SEQUENCE [LARGE SCALE GENOMIC DNA]</scope>
    <source>
        <strain evidence="1 2">Kp5.2</strain>
    </source>
</reference>
<protein>
    <submittedName>
        <fullName evidence="1">Uncharacterized protein</fullName>
    </submittedName>
</protein>
<keyword evidence="2" id="KW-1185">Reference proteome</keyword>
<evidence type="ECO:0000313" key="2">
    <source>
        <dbReference type="Proteomes" id="UP000030907"/>
    </source>
</evidence>
<name>A0A0A7PBF0_9SPHN</name>
<dbReference type="KEGG" id="sphk:SKP52_01510"/>
<dbReference type="HOGENOM" id="CLU_1905409_0_0_5"/>
<accession>A0A0A7PBF0</accession>
<evidence type="ECO:0000313" key="1">
    <source>
        <dbReference type="EMBL" id="AJA07239.1"/>
    </source>
</evidence>
<dbReference type="EMBL" id="CP009122">
    <property type="protein sequence ID" value="AJA07239.1"/>
    <property type="molecule type" value="Genomic_DNA"/>
</dbReference>
<dbReference type="AlphaFoldDB" id="A0A0A7PBF0"/>
<gene>
    <name evidence="1" type="ORF">SKP52_01510</name>
</gene>
<proteinExistence type="predicted"/>
<organism evidence="1 2">
    <name type="scientific">Sphingopyxis fribergensis</name>
    <dbReference type="NCBI Taxonomy" id="1515612"/>
    <lineage>
        <taxon>Bacteria</taxon>
        <taxon>Pseudomonadati</taxon>
        <taxon>Pseudomonadota</taxon>
        <taxon>Alphaproteobacteria</taxon>
        <taxon>Sphingomonadales</taxon>
        <taxon>Sphingomonadaceae</taxon>
        <taxon>Sphingopyxis</taxon>
    </lineage>
</organism>